<dbReference type="OrthoDB" id="124041at2759"/>
<evidence type="ECO:0000256" key="3">
    <source>
        <dbReference type="SAM" id="MobiDB-lite"/>
    </source>
</evidence>
<evidence type="ECO:0000313" key="5">
    <source>
        <dbReference type="Proteomes" id="UP000663760"/>
    </source>
</evidence>
<dbReference type="Proteomes" id="UP000663760">
    <property type="component" value="Chromosome 10"/>
</dbReference>
<comment type="subcellular location">
    <subcellularLocation>
        <location evidence="1">Nucleus</location>
    </subcellularLocation>
</comment>
<feature type="region of interest" description="Disordered" evidence="3">
    <location>
        <begin position="17"/>
        <end position="81"/>
    </location>
</feature>
<dbReference type="InterPro" id="IPR016848">
    <property type="entry name" value="RNase_P/MRP_Rpp29-subunit"/>
</dbReference>
<dbReference type="InterPro" id="IPR023534">
    <property type="entry name" value="Rof/RNase_P-like"/>
</dbReference>
<dbReference type="Gene3D" id="2.30.30.210">
    <property type="entry name" value="Ribonuclease P/MRP, subunit p29"/>
    <property type="match status" value="1"/>
</dbReference>
<evidence type="ECO:0000313" key="4">
    <source>
        <dbReference type="EMBL" id="CAA7404086.1"/>
    </source>
</evidence>
<dbReference type="GO" id="GO:0005634">
    <property type="term" value="C:nucleus"/>
    <property type="evidence" value="ECO:0007669"/>
    <property type="project" value="UniProtKB-SubCell"/>
</dbReference>
<dbReference type="GO" id="GO:0030677">
    <property type="term" value="C:ribonuclease P complex"/>
    <property type="evidence" value="ECO:0007669"/>
    <property type="project" value="InterPro"/>
</dbReference>
<dbReference type="AlphaFoldDB" id="A0A7I8L398"/>
<feature type="compositionally biased region" description="Basic and acidic residues" evidence="3">
    <location>
        <begin position="44"/>
        <end position="63"/>
    </location>
</feature>
<dbReference type="InterPro" id="IPR036980">
    <property type="entry name" value="RNase_P/MRP_Rpp29_sf"/>
</dbReference>
<proteinExistence type="inferred from homology"/>
<protein>
    <submittedName>
        <fullName evidence="4">Uncharacterized protein</fullName>
    </submittedName>
</protein>
<reference evidence="4" key="1">
    <citation type="submission" date="2020-02" db="EMBL/GenBank/DDBJ databases">
        <authorList>
            <person name="Scholz U."/>
            <person name="Mascher M."/>
            <person name="Fiebig A."/>
        </authorList>
    </citation>
    <scope>NUCLEOTIDE SEQUENCE</scope>
</reference>
<organism evidence="4 5">
    <name type="scientific">Spirodela intermedia</name>
    <name type="common">Intermediate duckweed</name>
    <dbReference type="NCBI Taxonomy" id="51605"/>
    <lineage>
        <taxon>Eukaryota</taxon>
        <taxon>Viridiplantae</taxon>
        <taxon>Streptophyta</taxon>
        <taxon>Embryophyta</taxon>
        <taxon>Tracheophyta</taxon>
        <taxon>Spermatophyta</taxon>
        <taxon>Magnoliopsida</taxon>
        <taxon>Liliopsida</taxon>
        <taxon>Araceae</taxon>
        <taxon>Lemnoideae</taxon>
        <taxon>Spirodela</taxon>
    </lineage>
</organism>
<evidence type="ECO:0000256" key="1">
    <source>
        <dbReference type="ARBA" id="ARBA00004123"/>
    </source>
</evidence>
<dbReference type="GO" id="GO:0001682">
    <property type="term" value="P:tRNA 5'-leader removal"/>
    <property type="evidence" value="ECO:0007669"/>
    <property type="project" value="InterPro"/>
</dbReference>
<dbReference type="GO" id="GO:0006364">
    <property type="term" value="P:rRNA processing"/>
    <property type="evidence" value="ECO:0007669"/>
    <property type="project" value="TreeGrafter"/>
</dbReference>
<accession>A0A7I8L398</accession>
<dbReference type="GO" id="GO:0033204">
    <property type="term" value="F:ribonuclease P RNA binding"/>
    <property type="evidence" value="ECO:0007669"/>
    <property type="project" value="InterPro"/>
</dbReference>
<name>A0A7I8L398_SPIIN</name>
<gene>
    <name evidence="4" type="ORF">SI8410_10014764</name>
</gene>
<keyword evidence="5" id="KW-1185">Reference proteome</keyword>
<dbReference type="PANTHER" id="PTHR13348:SF0">
    <property type="entry name" value="RIBONUCLEASE P PROTEIN SUBUNIT P29"/>
    <property type="match status" value="1"/>
</dbReference>
<dbReference type="Pfam" id="PF01868">
    <property type="entry name" value="RNase_P-MRP_p29"/>
    <property type="match status" value="1"/>
</dbReference>
<dbReference type="SMART" id="SM00538">
    <property type="entry name" value="POP4"/>
    <property type="match status" value="1"/>
</dbReference>
<dbReference type="GO" id="GO:0000172">
    <property type="term" value="C:ribonuclease MRP complex"/>
    <property type="evidence" value="ECO:0007669"/>
    <property type="project" value="InterPro"/>
</dbReference>
<dbReference type="EMBL" id="LR746273">
    <property type="protein sequence ID" value="CAA7404086.1"/>
    <property type="molecule type" value="Genomic_DNA"/>
</dbReference>
<dbReference type="PANTHER" id="PTHR13348">
    <property type="entry name" value="RIBONUCLEASE P SUBUNIT P29"/>
    <property type="match status" value="1"/>
</dbReference>
<sequence length="298" mass="33953">MAAEVISAQKKRALEALERRFSASKPEVPQKAYENKKKKKKKDKERVQKDEEIEEKSKGRGTEKASTSAPDPGPALKKEEEVHPAYRELSLTVHENLVKPPAENPGTRATIVNNVIHDLLQNGDAAEKYMQGSRNMKIDNWLLLDNHVPCSNGLEDARMKAIRSHSNRSKKHMSMRQHRACGSLELPPRFWKFDLFKPMHEMWKEYVLKLLKEPRKHLGQVFLTADLHGAFMQVVECKGSSYVGVRGIMIRETRETFGIITPDDKFRVVPKKLSVFLLQAAGLKVTLFGDKLSSRNIC</sequence>
<evidence type="ECO:0000256" key="2">
    <source>
        <dbReference type="ARBA" id="ARBA00006181"/>
    </source>
</evidence>
<dbReference type="InterPro" id="IPR002730">
    <property type="entry name" value="Rpp29/RNP1"/>
</dbReference>
<comment type="similarity">
    <text evidence="2">Belongs to the eukaryotic/archaeal RNase P protein component 1 family.</text>
</comment>
<dbReference type="SUPFAM" id="SSF101744">
    <property type="entry name" value="Rof/RNase P subunit-like"/>
    <property type="match status" value="1"/>
</dbReference>